<dbReference type="Proteomes" id="UP001500063">
    <property type="component" value="Unassembled WGS sequence"/>
</dbReference>
<dbReference type="Gene3D" id="1.10.260.40">
    <property type="entry name" value="lambda repressor-like DNA-binding domains"/>
    <property type="match status" value="1"/>
</dbReference>
<keyword evidence="3" id="KW-1185">Reference proteome</keyword>
<dbReference type="Pfam" id="PF19054">
    <property type="entry name" value="DUF5753"/>
    <property type="match status" value="1"/>
</dbReference>
<comment type="caution">
    <text evidence="2">The sequence shown here is derived from an EMBL/GenBank/DDBJ whole genome shotgun (WGS) entry which is preliminary data.</text>
</comment>
<evidence type="ECO:0000259" key="1">
    <source>
        <dbReference type="PROSITE" id="PS50943"/>
    </source>
</evidence>
<dbReference type="InterPro" id="IPR043917">
    <property type="entry name" value="DUF5753"/>
</dbReference>
<dbReference type="PROSITE" id="PS50943">
    <property type="entry name" value="HTH_CROC1"/>
    <property type="match status" value="1"/>
</dbReference>
<proteinExistence type="predicted"/>
<protein>
    <submittedName>
        <fullName evidence="2">Helix-turn-helix transcriptional regulator</fullName>
    </submittedName>
</protein>
<sequence>MTKPFNSSGSPYGEEVREWRTQRGMSQRELGAGMQYGQSYVAMVEKGDRIGSPDFAAHCDKVFGTPGTFMRLWERASRQGRHAEWFFPYLELEAKATHILDFSSYLIMGILQTEQYAHALFHGAFPRETPSMTTERVQGRMRRREVLERNAPPLLWVILDESCLRRVIGGPAVMREQLTYLLEVADSPHVTLQVLPFTTGVPPAGESFTLLRFDDQPPALYTEARGMGRVVDSTATVDLGNEDYERLRADALSPAQSLIEMHKAMEELAR</sequence>
<dbReference type="InterPro" id="IPR001387">
    <property type="entry name" value="Cro/C1-type_HTH"/>
</dbReference>
<dbReference type="CDD" id="cd00093">
    <property type="entry name" value="HTH_XRE"/>
    <property type="match status" value="1"/>
</dbReference>
<evidence type="ECO:0000313" key="3">
    <source>
        <dbReference type="Proteomes" id="UP001500063"/>
    </source>
</evidence>
<dbReference type="RefSeq" id="WP_344115348.1">
    <property type="nucleotide sequence ID" value="NZ_BAAABW010000001.1"/>
</dbReference>
<dbReference type="SMART" id="SM00530">
    <property type="entry name" value="HTH_XRE"/>
    <property type="match status" value="1"/>
</dbReference>
<organism evidence="2 3">
    <name type="scientific">Streptomyces blastmyceticus</name>
    <dbReference type="NCBI Taxonomy" id="68180"/>
    <lineage>
        <taxon>Bacteria</taxon>
        <taxon>Bacillati</taxon>
        <taxon>Actinomycetota</taxon>
        <taxon>Actinomycetes</taxon>
        <taxon>Kitasatosporales</taxon>
        <taxon>Streptomycetaceae</taxon>
        <taxon>Streptomyces</taxon>
    </lineage>
</organism>
<gene>
    <name evidence="2" type="ORF">GCM10010319_03970</name>
</gene>
<feature type="domain" description="HTH cro/C1-type" evidence="1">
    <location>
        <begin position="16"/>
        <end position="69"/>
    </location>
</feature>
<dbReference type="Pfam" id="PF13560">
    <property type="entry name" value="HTH_31"/>
    <property type="match status" value="1"/>
</dbReference>
<accession>A0ABN0WAU0</accession>
<reference evidence="2 3" key="1">
    <citation type="journal article" date="2019" name="Int. J. Syst. Evol. Microbiol.">
        <title>The Global Catalogue of Microorganisms (GCM) 10K type strain sequencing project: providing services to taxonomists for standard genome sequencing and annotation.</title>
        <authorList>
            <consortium name="The Broad Institute Genomics Platform"/>
            <consortium name="The Broad Institute Genome Sequencing Center for Infectious Disease"/>
            <person name="Wu L."/>
            <person name="Ma J."/>
        </authorList>
    </citation>
    <scope>NUCLEOTIDE SEQUENCE [LARGE SCALE GENOMIC DNA]</scope>
    <source>
        <strain evidence="2 3">JCM 4565</strain>
    </source>
</reference>
<dbReference type="EMBL" id="BAAABW010000001">
    <property type="protein sequence ID" value="GAA0331203.1"/>
    <property type="molecule type" value="Genomic_DNA"/>
</dbReference>
<dbReference type="InterPro" id="IPR010982">
    <property type="entry name" value="Lambda_DNA-bd_dom_sf"/>
</dbReference>
<name>A0ABN0WAU0_9ACTN</name>
<evidence type="ECO:0000313" key="2">
    <source>
        <dbReference type="EMBL" id="GAA0331203.1"/>
    </source>
</evidence>
<dbReference type="SUPFAM" id="SSF47413">
    <property type="entry name" value="lambda repressor-like DNA-binding domains"/>
    <property type="match status" value="1"/>
</dbReference>